<evidence type="ECO:0000256" key="6">
    <source>
        <dbReference type="SAM" id="Phobius"/>
    </source>
</evidence>
<keyword evidence="3 6" id="KW-0812">Transmembrane</keyword>
<evidence type="ECO:0000313" key="9">
    <source>
        <dbReference type="Proteomes" id="UP000318380"/>
    </source>
</evidence>
<dbReference type="Proteomes" id="UP000318380">
    <property type="component" value="Unassembled WGS sequence"/>
</dbReference>
<feature type="transmembrane region" description="Helical" evidence="6">
    <location>
        <begin position="88"/>
        <end position="107"/>
    </location>
</feature>
<dbReference type="PANTHER" id="PTHR40077:SF2">
    <property type="entry name" value="MEMBRANE PROTEIN"/>
    <property type="match status" value="1"/>
</dbReference>
<sequence length="117" mass="13099">MTSPADHSTSAGQKKKLSRTTHSALIRYQVLAYVVGVMLLLLTFVAMPVKYIGDNEAPMNLIGPLHGFLYAVYLLATLDLARRVKWSFRYLLLVAIAGTIPFLSFYAERKVHRDLTA</sequence>
<dbReference type="Pfam" id="PF12823">
    <property type="entry name" value="DUF3817"/>
    <property type="match status" value="1"/>
</dbReference>
<evidence type="ECO:0000256" key="4">
    <source>
        <dbReference type="ARBA" id="ARBA00022989"/>
    </source>
</evidence>
<dbReference type="PANTHER" id="PTHR40077">
    <property type="entry name" value="MEMBRANE PROTEIN-RELATED"/>
    <property type="match status" value="1"/>
</dbReference>
<evidence type="ECO:0000256" key="3">
    <source>
        <dbReference type="ARBA" id="ARBA00022692"/>
    </source>
</evidence>
<protein>
    <submittedName>
        <fullName evidence="8">Integral membrane protein</fullName>
    </submittedName>
</protein>
<proteinExistence type="predicted"/>
<feature type="transmembrane region" description="Helical" evidence="6">
    <location>
        <begin position="61"/>
        <end position="81"/>
    </location>
</feature>
<name>A0A561BNZ3_9ACTN</name>
<dbReference type="NCBIfam" id="TIGR03954">
    <property type="entry name" value="integ_memb_HG"/>
    <property type="match status" value="1"/>
</dbReference>
<keyword evidence="2" id="KW-1003">Cell membrane</keyword>
<dbReference type="InterPro" id="IPR023845">
    <property type="entry name" value="DUF3817_TM"/>
</dbReference>
<dbReference type="EMBL" id="VIVK01000001">
    <property type="protein sequence ID" value="TWD80584.1"/>
    <property type="molecule type" value="Genomic_DNA"/>
</dbReference>
<dbReference type="GO" id="GO:0005886">
    <property type="term" value="C:plasma membrane"/>
    <property type="evidence" value="ECO:0007669"/>
    <property type="project" value="UniProtKB-SubCell"/>
</dbReference>
<keyword evidence="5 6" id="KW-0472">Membrane</keyword>
<evidence type="ECO:0000256" key="1">
    <source>
        <dbReference type="ARBA" id="ARBA00004651"/>
    </source>
</evidence>
<gene>
    <name evidence="8" type="ORF">FB561_1666</name>
</gene>
<comment type="caution">
    <text evidence="8">The sequence shown here is derived from an EMBL/GenBank/DDBJ whole genome shotgun (WGS) entry which is preliminary data.</text>
</comment>
<evidence type="ECO:0000259" key="7">
    <source>
        <dbReference type="Pfam" id="PF12823"/>
    </source>
</evidence>
<comment type="subcellular location">
    <subcellularLocation>
        <location evidence="1">Cell membrane</location>
        <topology evidence="1">Multi-pass membrane protein</topology>
    </subcellularLocation>
</comment>
<organism evidence="8 9">
    <name type="scientific">Kribbella amoyensis</name>
    <dbReference type="NCBI Taxonomy" id="996641"/>
    <lineage>
        <taxon>Bacteria</taxon>
        <taxon>Bacillati</taxon>
        <taxon>Actinomycetota</taxon>
        <taxon>Actinomycetes</taxon>
        <taxon>Propionibacteriales</taxon>
        <taxon>Kribbellaceae</taxon>
        <taxon>Kribbella</taxon>
    </lineage>
</organism>
<reference evidence="8 9" key="1">
    <citation type="submission" date="2019-06" db="EMBL/GenBank/DDBJ databases">
        <title>Sequencing the genomes of 1000 actinobacteria strains.</title>
        <authorList>
            <person name="Klenk H.-P."/>
        </authorList>
    </citation>
    <scope>NUCLEOTIDE SEQUENCE [LARGE SCALE GENOMIC DNA]</scope>
    <source>
        <strain evidence="8 9">DSM 24683</strain>
    </source>
</reference>
<accession>A0A561BNZ3</accession>
<dbReference type="RefSeq" id="WP_238334712.1">
    <property type="nucleotide sequence ID" value="NZ_VIVK01000001.1"/>
</dbReference>
<evidence type="ECO:0000313" key="8">
    <source>
        <dbReference type="EMBL" id="TWD80584.1"/>
    </source>
</evidence>
<keyword evidence="4 6" id="KW-1133">Transmembrane helix</keyword>
<feature type="transmembrane region" description="Helical" evidence="6">
    <location>
        <begin position="25"/>
        <end position="49"/>
    </location>
</feature>
<keyword evidence="9" id="KW-1185">Reference proteome</keyword>
<dbReference type="AlphaFoldDB" id="A0A561BNZ3"/>
<evidence type="ECO:0000256" key="5">
    <source>
        <dbReference type="ARBA" id="ARBA00023136"/>
    </source>
</evidence>
<evidence type="ECO:0000256" key="2">
    <source>
        <dbReference type="ARBA" id="ARBA00022475"/>
    </source>
</evidence>
<feature type="domain" description="DUF3817" evidence="7">
    <location>
        <begin position="27"/>
        <end position="113"/>
    </location>
</feature>